<accession>A0A9N7U7N7</accession>
<comment type="caution">
    <text evidence="2">The sequence shown here is derived from an EMBL/GenBank/DDBJ whole genome shotgun (WGS) entry which is preliminary data.</text>
</comment>
<feature type="compositionally biased region" description="Gly residues" evidence="1">
    <location>
        <begin position="115"/>
        <end position="134"/>
    </location>
</feature>
<name>A0A9N7U7N7_PLEPL</name>
<organism evidence="2 3">
    <name type="scientific">Pleuronectes platessa</name>
    <name type="common">European plaice</name>
    <dbReference type="NCBI Taxonomy" id="8262"/>
    <lineage>
        <taxon>Eukaryota</taxon>
        <taxon>Metazoa</taxon>
        <taxon>Chordata</taxon>
        <taxon>Craniata</taxon>
        <taxon>Vertebrata</taxon>
        <taxon>Euteleostomi</taxon>
        <taxon>Actinopterygii</taxon>
        <taxon>Neopterygii</taxon>
        <taxon>Teleostei</taxon>
        <taxon>Neoteleostei</taxon>
        <taxon>Acanthomorphata</taxon>
        <taxon>Carangaria</taxon>
        <taxon>Pleuronectiformes</taxon>
        <taxon>Pleuronectoidei</taxon>
        <taxon>Pleuronectidae</taxon>
        <taxon>Pleuronectes</taxon>
    </lineage>
</organism>
<feature type="compositionally biased region" description="Basic and acidic residues" evidence="1">
    <location>
        <begin position="71"/>
        <end position="94"/>
    </location>
</feature>
<evidence type="ECO:0000313" key="3">
    <source>
        <dbReference type="Proteomes" id="UP001153269"/>
    </source>
</evidence>
<proteinExistence type="predicted"/>
<keyword evidence="3" id="KW-1185">Reference proteome</keyword>
<feature type="compositionally biased region" description="Basic and acidic residues" evidence="1">
    <location>
        <begin position="177"/>
        <end position="191"/>
    </location>
</feature>
<sequence>MSQSDRCCMWRPQQQAVAEIAGQGVRSAAPPPGRRGRRARQAGRECPAARPSKLPEAAGGDDRRRRSGRRGGGEARWARGEGGENGKDANREEGQGVWGATARECRRGQLEGGNATVGGLGGKAPSGDGRGTGGKQPEEGDRQGDGAQATRKKKRTREGSAQYARGKKGGPVQSWREACKSKERVTGEVGV</sequence>
<gene>
    <name evidence="2" type="ORF">PLEPLA_LOCUS13823</name>
</gene>
<dbReference type="AlphaFoldDB" id="A0A9N7U7N7"/>
<protein>
    <submittedName>
        <fullName evidence="2">Uncharacterized protein</fullName>
    </submittedName>
</protein>
<evidence type="ECO:0000313" key="2">
    <source>
        <dbReference type="EMBL" id="CAB1425890.1"/>
    </source>
</evidence>
<evidence type="ECO:0000256" key="1">
    <source>
        <dbReference type="SAM" id="MobiDB-lite"/>
    </source>
</evidence>
<dbReference type="Proteomes" id="UP001153269">
    <property type="component" value="Unassembled WGS sequence"/>
</dbReference>
<feature type="region of interest" description="Disordered" evidence="1">
    <location>
        <begin position="21"/>
        <end position="191"/>
    </location>
</feature>
<dbReference type="EMBL" id="CADEAL010000843">
    <property type="protein sequence ID" value="CAB1425890.1"/>
    <property type="molecule type" value="Genomic_DNA"/>
</dbReference>
<reference evidence="2" key="1">
    <citation type="submission" date="2020-03" db="EMBL/GenBank/DDBJ databases">
        <authorList>
            <person name="Weist P."/>
        </authorList>
    </citation>
    <scope>NUCLEOTIDE SEQUENCE</scope>
</reference>